<reference evidence="1 2" key="1">
    <citation type="submission" date="2015-11" db="EMBL/GenBank/DDBJ databases">
        <authorList>
            <person name="Zhang Y."/>
            <person name="Guo Z."/>
        </authorList>
    </citation>
    <scope>NUCLEOTIDE SEQUENCE [LARGE SCALE GENOMIC DNA]</scope>
    <source>
        <strain evidence="2">gdw1</strain>
    </source>
</reference>
<comment type="caution">
    <text evidence="1">The sequence shown here is derived from an EMBL/GenBank/DDBJ whole genome shotgun (WGS) entry which is preliminary data.</text>
</comment>
<proteinExistence type="predicted"/>
<protein>
    <recommendedName>
        <fullName evidence="3">Terminase</fullName>
    </recommendedName>
</protein>
<dbReference type="Proteomes" id="UP000094426">
    <property type="component" value="Unassembled WGS sequence"/>
</dbReference>
<dbReference type="InterPro" id="IPR027417">
    <property type="entry name" value="P-loop_NTPase"/>
</dbReference>
<dbReference type="AlphaFoldDB" id="A0A1E2SJQ0"/>
<name>A0A1E2SJQ0_LEIXY</name>
<accession>A0A1E2SJQ0</accession>
<dbReference type="EMBL" id="LNZG01000023">
    <property type="protein sequence ID" value="ODA89979.1"/>
    <property type="molecule type" value="Genomic_DNA"/>
</dbReference>
<sequence length="482" mass="52243">MPLAEPDFHTRPDWSVTFGPEVGEVAALAGIPPYPEQQLILDDLFALDVAEPNRSAVFEQAVIAARQQLKTGFLKQAALGWLYVMPQPLVIWSAHEFGTAQEAFRDMQALIASSPDLDRRVRKIRTAAGSESIEMKDGSRLRFKARTSGGGRGLTGSKVILDEAFALDAAMMGALLPTLISVPDPQVVYASSAGLAKSGILRGVRDRGCGGVDRMGYAEWLAQKRECASKVCNHAVGTPGCALDDKVLWRKACPISARKDPEQMQAIANLRMALPPDEFMRECLGWWDEPLGDSIIGEGLWRSLLVEDSTIDRAAFALDVSPERDWASIVVAGVNQYGRIHIEITSRDGVLDHRTGTGWVKDRLAQISADRGGLAVNIAAGSAAKSLAPDLEATGVRVERIAARDVVSACGRFYDLAIDEQLSHLVQDDLTNAVIGARKKNLGERAFMWVRSGSVGDITPLYAATLAVWAADTSRDPVLNVW</sequence>
<evidence type="ECO:0008006" key="3">
    <source>
        <dbReference type="Google" id="ProtNLM"/>
    </source>
</evidence>
<dbReference type="Gene3D" id="3.40.50.300">
    <property type="entry name" value="P-loop containing nucleotide triphosphate hydrolases"/>
    <property type="match status" value="1"/>
</dbReference>
<gene>
    <name evidence="1" type="ORF">ATY41_02760</name>
</gene>
<organism evidence="1 2">
    <name type="scientific">Leifsonia xyli subsp. xyli</name>
    <dbReference type="NCBI Taxonomy" id="59736"/>
    <lineage>
        <taxon>Bacteria</taxon>
        <taxon>Bacillati</taxon>
        <taxon>Actinomycetota</taxon>
        <taxon>Actinomycetes</taxon>
        <taxon>Micrococcales</taxon>
        <taxon>Microbacteriaceae</taxon>
        <taxon>Leifsonia</taxon>
    </lineage>
</organism>
<evidence type="ECO:0000313" key="1">
    <source>
        <dbReference type="EMBL" id="ODA89979.1"/>
    </source>
</evidence>
<evidence type="ECO:0000313" key="2">
    <source>
        <dbReference type="Proteomes" id="UP000094426"/>
    </source>
</evidence>